<organism evidence="2 3">
    <name type="scientific">Pseudomonas soli</name>
    <dbReference type="NCBI Taxonomy" id="1306993"/>
    <lineage>
        <taxon>Bacteria</taxon>
        <taxon>Pseudomonadati</taxon>
        <taxon>Pseudomonadota</taxon>
        <taxon>Gammaproteobacteria</taxon>
        <taxon>Pseudomonadales</taxon>
        <taxon>Pseudomonadaceae</taxon>
        <taxon>Pseudomonas</taxon>
    </lineage>
</organism>
<evidence type="ECO:0000256" key="1">
    <source>
        <dbReference type="SAM" id="Phobius"/>
    </source>
</evidence>
<accession>A0A1H9EL77</accession>
<proteinExistence type="predicted"/>
<evidence type="ECO:0000313" key="2">
    <source>
        <dbReference type="EMBL" id="SEQ25973.1"/>
    </source>
</evidence>
<dbReference type="AlphaFoldDB" id="A0A1H9EL77"/>
<name>A0A1H9EL77_9PSED</name>
<dbReference type="EMBL" id="FOEQ01000002">
    <property type="protein sequence ID" value="SEQ25973.1"/>
    <property type="molecule type" value="Genomic_DNA"/>
</dbReference>
<dbReference type="GeneID" id="93677072"/>
<keyword evidence="1" id="KW-0812">Transmembrane</keyword>
<keyword evidence="1" id="KW-1133">Transmembrane helix</keyword>
<dbReference type="Proteomes" id="UP000199221">
    <property type="component" value="Unassembled WGS sequence"/>
</dbReference>
<protein>
    <submittedName>
        <fullName evidence="2">Uncharacterized protein</fullName>
    </submittedName>
</protein>
<feature type="transmembrane region" description="Helical" evidence="1">
    <location>
        <begin position="29"/>
        <end position="47"/>
    </location>
</feature>
<keyword evidence="1" id="KW-0472">Membrane</keyword>
<gene>
    <name evidence="2" type="ORF">SAMN05216230_102291</name>
</gene>
<reference evidence="2 3" key="1">
    <citation type="submission" date="2016-10" db="EMBL/GenBank/DDBJ databases">
        <authorList>
            <person name="de Groot N.N."/>
        </authorList>
    </citation>
    <scope>NUCLEOTIDE SEQUENCE [LARGE SCALE GENOMIC DNA]</scope>
    <source>
        <strain evidence="2 3">LMG 27941</strain>
    </source>
</reference>
<sequence length="168" mass="18551">MDDDELLSRHYPVEENMRMQQRVWRFERAGWWCLVLMVVLALLGLFGNGPLSDATAISTDGRVQVEYQRLSRSGTTDNLRITVRGTSAEPVMVLLGGSLLREASIETLQPEPQASLSQGKALLLQLGTSRDGVATLYLTLRSEHVGTLEGVVRAGPSSTVRFSTFLYP</sequence>
<dbReference type="RefSeq" id="WP_094010534.1">
    <property type="nucleotide sequence ID" value="NZ_CP128543.1"/>
</dbReference>
<evidence type="ECO:0000313" key="3">
    <source>
        <dbReference type="Proteomes" id="UP000199221"/>
    </source>
</evidence>